<dbReference type="KEGG" id="saqt:GJV85_11375"/>
<evidence type="ECO:0000313" key="3">
    <source>
        <dbReference type="EMBL" id="QSZ43117.1"/>
    </source>
</evidence>
<dbReference type="InterPro" id="IPR011249">
    <property type="entry name" value="Metalloenz_LuxS/M16"/>
</dbReference>
<dbReference type="GO" id="GO:0046872">
    <property type="term" value="F:metal ion binding"/>
    <property type="evidence" value="ECO:0007669"/>
    <property type="project" value="InterPro"/>
</dbReference>
<reference evidence="3" key="2">
    <citation type="submission" date="2021-04" db="EMBL/GenBank/DDBJ databases">
        <title>Isolation and characterization of a novel species of the genus Sulfurimonas.</title>
        <authorList>
            <person name="Fukui M."/>
        </authorList>
    </citation>
    <scope>NUCLEOTIDE SEQUENCE</scope>
    <source>
        <strain evidence="3">H1576</strain>
    </source>
</reference>
<feature type="domain" description="Peptidase M16 N-terminal" evidence="1">
    <location>
        <begin position="33"/>
        <end position="163"/>
    </location>
</feature>
<dbReference type="InterPro" id="IPR050361">
    <property type="entry name" value="MPP/UQCRC_Complex"/>
</dbReference>
<feature type="domain" description="Peptidase M16 C-terminal" evidence="2">
    <location>
        <begin position="169"/>
        <end position="344"/>
    </location>
</feature>
<evidence type="ECO:0000313" key="4">
    <source>
        <dbReference type="Proteomes" id="UP000671852"/>
    </source>
</evidence>
<dbReference type="PANTHER" id="PTHR11851">
    <property type="entry name" value="METALLOPROTEASE"/>
    <property type="match status" value="1"/>
</dbReference>
<dbReference type="Pfam" id="PF00675">
    <property type="entry name" value="Peptidase_M16"/>
    <property type="match status" value="1"/>
</dbReference>
<accession>A0A975GDZ7</accession>
<proteinExistence type="predicted"/>
<dbReference type="PANTHER" id="PTHR11851:SF225">
    <property type="entry name" value="NON-PEPTIDASE HOMOLOG YMXG"/>
    <property type="match status" value="1"/>
</dbReference>
<keyword evidence="4" id="KW-1185">Reference proteome</keyword>
<reference evidence="3" key="1">
    <citation type="submission" date="2019-11" db="EMBL/GenBank/DDBJ databases">
        <authorList>
            <person name="Kojima H."/>
        </authorList>
    </citation>
    <scope>NUCLEOTIDE SEQUENCE</scope>
    <source>
        <strain evidence="3">H1576</strain>
    </source>
</reference>
<dbReference type="AlphaFoldDB" id="A0A975GDZ7"/>
<dbReference type="Proteomes" id="UP000671852">
    <property type="component" value="Chromosome"/>
</dbReference>
<organism evidence="3 4">
    <name type="scientific">Sulfurimonas aquatica</name>
    <dbReference type="NCBI Taxonomy" id="2672570"/>
    <lineage>
        <taxon>Bacteria</taxon>
        <taxon>Pseudomonadati</taxon>
        <taxon>Campylobacterota</taxon>
        <taxon>Epsilonproteobacteria</taxon>
        <taxon>Campylobacterales</taxon>
        <taxon>Sulfurimonadaceae</taxon>
        <taxon>Sulfurimonas</taxon>
    </lineage>
</organism>
<evidence type="ECO:0000259" key="1">
    <source>
        <dbReference type="Pfam" id="PF00675"/>
    </source>
</evidence>
<dbReference type="InterPro" id="IPR007863">
    <property type="entry name" value="Peptidase_M16_C"/>
</dbReference>
<dbReference type="Pfam" id="PF05193">
    <property type="entry name" value="Peptidase_M16_C"/>
    <property type="match status" value="1"/>
</dbReference>
<dbReference type="InterPro" id="IPR011765">
    <property type="entry name" value="Pept_M16_N"/>
</dbReference>
<sequence>MAAKIDTIEVNGIKVPFIFEEDKRLPLVTAQIVFTNSGSIADTKKAGLAKFSAKLLNEGTKKLGSNAFAETLESKAISISAHSGTETFVMEMSSLKDEFKNGLGYLSALLSDPNYSDESMSKIKTMTLGMLSSKENDFDYIASNELKSLLFKDTVLSHPTSGTVESVKSIKLNDVKGFIQNHLVLSRAIVVVGGDVDVKDVKKKIAKLLSVLPMGKSEALSEISVAKKPQESILKKETEQAYIYFGSPYNIQVDSEDFYKARVAIYILGTGGFGSRLMEEIRVKRGLAYSAYARVHVSKSHSYMTGYLQTKLDSMDEAKKTVEDVIADFVKKGVKKEELEQTKKFLLGSEPLRVETMSQRLNRTFMEYYKGFELGHSSVELEKIQNLQLKDLNEYIKSHKEILDLSFAIVTK</sequence>
<name>A0A975GDZ7_9BACT</name>
<dbReference type="Gene3D" id="3.30.830.10">
    <property type="entry name" value="Metalloenzyme, LuxS/M16 peptidase-like"/>
    <property type="match status" value="2"/>
</dbReference>
<dbReference type="SUPFAM" id="SSF63411">
    <property type="entry name" value="LuxS/MPP-like metallohydrolase"/>
    <property type="match status" value="2"/>
</dbReference>
<gene>
    <name evidence="3" type="ORF">GJV85_11375</name>
</gene>
<evidence type="ECO:0000259" key="2">
    <source>
        <dbReference type="Pfam" id="PF05193"/>
    </source>
</evidence>
<protein>
    <submittedName>
        <fullName evidence="3">Insulinase family protein</fullName>
    </submittedName>
</protein>
<dbReference type="EMBL" id="CP046072">
    <property type="protein sequence ID" value="QSZ43117.1"/>
    <property type="molecule type" value="Genomic_DNA"/>
</dbReference>